<keyword evidence="2" id="KW-1185">Reference proteome</keyword>
<dbReference type="Proteomes" id="UP000730161">
    <property type="component" value="Unassembled WGS sequence"/>
</dbReference>
<dbReference type="AlphaFoldDB" id="A0A8J8B3Q5"/>
<sequence length="82" mass="9730">MQTKLRTNEIAPNENISFPIGTIFLVNQLYEALDFRDIFRKHKTRGIDINNLLRALISYKLTDNFSIKRSHNWINRPEVRAE</sequence>
<gene>
    <name evidence="1" type="ORF">RJ53_02705</name>
</gene>
<comment type="caution">
    <text evidence="1">The sequence shown here is derived from an EMBL/GenBank/DDBJ whole genome shotgun (WGS) entry which is preliminary data.</text>
</comment>
<name>A0A8J8B3Q5_9EURY</name>
<protein>
    <submittedName>
        <fullName evidence="1">Transposase</fullName>
    </submittedName>
</protein>
<feature type="non-terminal residue" evidence="1">
    <location>
        <position position="82"/>
    </location>
</feature>
<proteinExistence type="predicted"/>
<reference evidence="1" key="1">
    <citation type="submission" date="2014-12" db="EMBL/GenBank/DDBJ databases">
        <authorList>
            <person name="Huang H.-H."/>
            <person name="Chen S.-C."/>
            <person name="Lai M.-C."/>
        </authorList>
    </citation>
    <scope>NUCLEOTIDE SEQUENCE</scope>
    <source>
        <strain evidence="1">K1F9705b</strain>
    </source>
</reference>
<dbReference type="EMBL" id="JWHL01000003">
    <property type="protein sequence ID" value="MBR1368470.1"/>
    <property type="molecule type" value="Genomic_DNA"/>
</dbReference>
<organism evidence="1 2">
    <name type="scientific">Methanocalculus chunghsingensis</name>
    <dbReference type="NCBI Taxonomy" id="156457"/>
    <lineage>
        <taxon>Archaea</taxon>
        <taxon>Methanobacteriati</taxon>
        <taxon>Methanobacteriota</taxon>
        <taxon>Stenosarchaea group</taxon>
        <taxon>Methanomicrobia</taxon>
        <taxon>Methanomicrobiales</taxon>
        <taxon>Methanocalculaceae</taxon>
        <taxon>Methanocalculus</taxon>
    </lineage>
</organism>
<accession>A0A8J8B3Q5</accession>
<evidence type="ECO:0000313" key="2">
    <source>
        <dbReference type="Proteomes" id="UP000730161"/>
    </source>
</evidence>
<evidence type="ECO:0000313" key="1">
    <source>
        <dbReference type="EMBL" id="MBR1368470.1"/>
    </source>
</evidence>